<evidence type="ECO:0000256" key="1">
    <source>
        <dbReference type="SAM" id="MobiDB-lite"/>
    </source>
</evidence>
<comment type="caution">
    <text evidence="2">The sequence shown here is derived from an EMBL/GenBank/DDBJ whole genome shotgun (WGS) entry which is preliminary data.</text>
</comment>
<dbReference type="Proteomes" id="UP000663853">
    <property type="component" value="Unassembled WGS sequence"/>
</dbReference>
<gene>
    <name evidence="2" type="ORF">RDB_LOCUS43736</name>
</gene>
<organism evidence="2 3">
    <name type="scientific">Rhizoctonia solani</name>
    <dbReference type="NCBI Taxonomy" id="456999"/>
    <lineage>
        <taxon>Eukaryota</taxon>
        <taxon>Fungi</taxon>
        <taxon>Dikarya</taxon>
        <taxon>Basidiomycota</taxon>
        <taxon>Agaricomycotina</taxon>
        <taxon>Agaricomycetes</taxon>
        <taxon>Cantharellales</taxon>
        <taxon>Ceratobasidiaceae</taxon>
        <taxon>Rhizoctonia</taxon>
    </lineage>
</organism>
<protein>
    <submittedName>
        <fullName evidence="2">Uncharacterized protein</fullName>
    </submittedName>
</protein>
<proteinExistence type="predicted"/>
<accession>A0A8H3B3S2</accession>
<evidence type="ECO:0000313" key="3">
    <source>
        <dbReference type="Proteomes" id="UP000663853"/>
    </source>
</evidence>
<name>A0A8H3B3S2_9AGAM</name>
<feature type="compositionally biased region" description="Polar residues" evidence="1">
    <location>
        <begin position="76"/>
        <end position="93"/>
    </location>
</feature>
<evidence type="ECO:0000313" key="2">
    <source>
        <dbReference type="EMBL" id="CAE6446791.1"/>
    </source>
</evidence>
<feature type="region of interest" description="Disordered" evidence="1">
    <location>
        <begin position="1"/>
        <end position="128"/>
    </location>
</feature>
<dbReference type="EMBL" id="CAJMXA010000924">
    <property type="protein sequence ID" value="CAE6446791.1"/>
    <property type="molecule type" value="Genomic_DNA"/>
</dbReference>
<sequence length="301" mass="33356">MKRAVPSSPTQNPKPAKTNMARVTTTQPIPSTPQDRQVPAEDAAVDNIGDLVGGGVEPSSGVVTTPEAARDEAMTASKTPATKSGVQKVSNANSVIVDDDDDAEWVDEDEVAEDDETDSSSSGSDDDEYLFTVQAKRASKEKWSTVPTMGRTKATVYELGAFQDMEALSDALLNKVAHKTKLSIARYRAEEAACLAETRDIESHIKDITDQMEYEAGLTPLELVVYRKTQLEEAMTRRLAEEYQVTQLKQETLELRYKMLQLHKTPNDFLDELPQFVDSDQDPRIEQVLRDTRRLLGADFA</sequence>
<feature type="compositionally biased region" description="Acidic residues" evidence="1">
    <location>
        <begin position="97"/>
        <end position="128"/>
    </location>
</feature>
<dbReference type="AlphaFoldDB" id="A0A8H3B3S2"/>
<reference evidence="2" key="1">
    <citation type="submission" date="2021-01" db="EMBL/GenBank/DDBJ databases">
        <authorList>
            <person name="Kaushik A."/>
        </authorList>
    </citation>
    <scope>NUCLEOTIDE SEQUENCE</scope>
    <source>
        <strain evidence="2">AG6-10EEA</strain>
    </source>
</reference>
<feature type="compositionally biased region" description="Polar residues" evidence="1">
    <location>
        <begin position="21"/>
        <end position="35"/>
    </location>
</feature>